<comment type="caution">
    <text evidence="9">The sequence shown here is derived from an EMBL/GenBank/DDBJ whole genome shotgun (WGS) entry which is preliminary data.</text>
</comment>
<accession>A0ABT1U8T7</accession>
<dbReference type="RefSeq" id="WP_256616697.1">
    <property type="nucleotide sequence ID" value="NZ_JANIBK010000142.1"/>
</dbReference>
<dbReference type="Pfam" id="PF09721">
    <property type="entry name" value="Exosortase_EpsH"/>
    <property type="match status" value="1"/>
</dbReference>
<feature type="transmembrane region" description="Helical" evidence="8">
    <location>
        <begin position="85"/>
        <end position="106"/>
    </location>
</feature>
<gene>
    <name evidence="9" type="primary">xrtM</name>
    <name evidence="9" type="ORF">NP596_17575</name>
</gene>
<sequence length="181" mass="19955">MKEFSRLFNSPNIRAIAVSLGFPFGFLVLYLAFDYGYGMLSDESLGFFFHTPFTAACVRLIKFISPDEGVVAVQNTLLSSKGNLSIVRTCDGADGFFMICAAIAMFPSSLYKKTQGLLLAFAVTILLNVCRITGLYFLKAYLPDWFEPAHVDIAPMIMLSINCAVFAFWLCSVKGAFNGKC</sequence>
<evidence type="ECO:0000256" key="7">
    <source>
        <dbReference type="ARBA" id="ARBA00023136"/>
    </source>
</evidence>
<dbReference type="NCBIfam" id="TIGR04300">
    <property type="entry name" value="exosort_XrtM"/>
    <property type="match status" value="1"/>
</dbReference>
<keyword evidence="3" id="KW-0645">Protease</keyword>
<evidence type="ECO:0000256" key="2">
    <source>
        <dbReference type="ARBA" id="ARBA00022475"/>
    </source>
</evidence>
<feature type="transmembrane region" description="Helical" evidence="8">
    <location>
        <begin position="12"/>
        <end position="33"/>
    </location>
</feature>
<name>A0ABT1U8T7_9GAMM</name>
<keyword evidence="6 8" id="KW-1133">Transmembrane helix</keyword>
<keyword evidence="7 8" id="KW-0472">Membrane</keyword>
<keyword evidence="4 8" id="KW-0812">Transmembrane</keyword>
<feature type="transmembrane region" description="Helical" evidence="8">
    <location>
        <begin position="118"/>
        <end position="138"/>
    </location>
</feature>
<keyword evidence="2" id="KW-1003">Cell membrane</keyword>
<dbReference type="InterPro" id="IPR026392">
    <property type="entry name" value="Exo/Archaeosortase_dom"/>
</dbReference>
<protein>
    <submittedName>
        <fullName evidence="9">Exosortase family protein XrtM</fullName>
    </submittedName>
</protein>
<dbReference type="NCBIfam" id="TIGR04178">
    <property type="entry name" value="exo_archaeo"/>
    <property type="match status" value="1"/>
</dbReference>
<evidence type="ECO:0000313" key="9">
    <source>
        <dbReference type="EMBL" id="MCQ8130273.1"/>
    </source>
</evidence>
<reference evidence="9 10" key="1">
    <citation type="submission" date="2022-07" db="EMBL/GenBank/DDBJ databases">
        <title>Methylomonas rivi sp. nov., Methylomonas rosea sp. nov., Methylomonas aureus sp. nov. and Methylomonas subterranea sp. nov., four novel methanotrophs isolated from a freshwater creek and the deep terrestrial subsurface.</title>
        <authorList>
            <person name="Abin C."/>
            <person name="Sankaranarayanan K."/>
            <person name="Garner C."/>
            <person name="Sindelar R."/>
            <person name="Kotary K."/>
            <person name="Garner R."/>
            <person name="Barclay S."/>
            <person name="Lawson P."/>
            <person name="Krumholz L."/>
        </authorList>
    </citation>
    <scope>NUCLEOTIDE SEQUENCE [LARGE SCALE GENOMIC DNA]</scope>
    <source>
        <strain evidence="9 10">WSC-6</strain>
    </source>
</reference>
<evidence type="ECO:0000313" key="10">
    <source>
        <dbReference type="Proteomes" id="UP001524586"/>
    </source>
</evidence>
<keyword evidence="10" id="KW-1185">Reference proteome</keyword>
<evidence type="ECO:0000256" key="5">
    <source>
        <dbReference type="ARBA" id="ARBA00022801"/>
    </source>
</evidence>
<keyword evidence="5" id="KW-0378">Hydrolase</keyword>
<comment type="subcellular location">
    <subcellularLocation>
        <location evidence="1">Cell membrane</location>
        <topology evidence="1">Multi-pass membrane protein</topology>
    </subcellularLocation>
</comment>
<organism evidence="9 10">
    <name type="scientific">Methylomonas rivi</name>
    <dbReference type="NCBI Taxonomy" id="2952226"/>
    <lineage>
        <taxon>Bacteria</taxon>
        <taxon>Pseudomonadati</taxon>
        <taxon>Pseudomonadota</taxon>
        <taxon>Gammaproteobacteria</taxon>
        <taxon>Methylococcales</taxon>
        <taxon>Methylococcaceae</taxon>
        <taxon>Methylomonas</taxon>
    </lineage>
</organism>
<dbReference type="InterPro" id="IPR027567">
    <property type="entry name" value="Exosort_XrtM"/>
</dbReference>
<evidence type="ECO:0000256" key="8">
    <source>
        <dbReference type="SAM" id="Phobius"/>
    </source>
</evidence>
<evidence type="ECO:0000256" key="4">
    <source>
        <dbReference type="ARBA" id="ARBA00022692"/>
    </source>
</evidence>
<dbReference type="Proteomes" id="UP001524586">
    <property type="component" value="Unassembled WGS sequence"/>
</dbReference>
<proteinExistence type="predicted"/>
<feature type="transmembrane region" description="Helical" evidence="8">
    <location>
        <begin position="153"/>
        <end position="171"/>
    </location>
</feature>
<evidence type="ECO:0000256" key="3">
    <source>
        <dbReference type="ARBA" id="ARBA00022670"/>
    </source>
</evidence>
<evidence type="ECO:0000256" key="6">
    <source>
        <dbReference type="ARBA" id="ARBA00022989"/>
    </source>
</evidence>
<evidence type="ECO:0000256" key="1">
    <source>
        <dbReference type="ARBA" id="ARBA00004651"/>
    </source>
</evidence>
<dbReference type="EMBL" id="JANIBK010000142">
    <property type="protein sequence ID" value="MCQ8130273.1"/>
    <property type="molecule type" value="Genomic_DNA"/>
</dbReference>
<dbReference type="InterPro" id="IPR019127">
    <property type="entry name" value="Exosortase"/>
</dbReference>